<dbReference type="eggNOG" id="KOG3699">
    <property type="taxonomic scope" value="Eukaryota"/>
</dbReference>
<dbReference type="FunFam" id="3.40.225.10:FF:000009">
    <property type="entry name" value="Class II aldolase/adducin N-terminal"/>
    <property type="match status" value="1"/>
</dbReference>
<dbReference type="HOGENOM" id="CLU_006033_1_2_1"/>
<dbReference type="STRING" id="1229662.W3WUU8"/>
<proteinExistence type="predicted"/>
<reference evidence="3" key="1">
    <citation type="journal article" date="2015" name="BMC Genomics">
        <title>Genomic and transcriptomic analysis of the endophytic fungus Pestalotiopsis fici reveals its lifestyle and high potential for synthesis of natural products.</title>
        <authorList>
            <person name="Wang X."/>
            <person name="Zhang X."/>
            <person name="Liu L."/>
            <person name="Xiang M."/>
            <person name="Wang W."/>
            <person name="Sun X."/>
            <person name="Che Y."/>
            <person name="Guo L."/>
            <person name="Liu G."/>
            <person name="Guo L."/>
            <person name="Wang C."/>
            <person name="Yin W.B."/>
            <person name="Stadler M."/>
            <person name="Zhang X."/>
            <person name="Liu X."/>
        </authorList>
    </citation>
    <scope>NUCLEOTIDE SEQUENCE [LARGE SCALE GENOMIC DNA]</scope>
    <source>
        <strain evidence="3">W106-1 / CGMCC3.15140</strain>
    </source>
</reference>
<gene>
    <name evidence="2" type="ORF">PFICI_10781</name>
</gene>
<feature type="domain" description="Class II aldolase/adducin N-terminal" evidence="1">
    <location>
        <begin position="58"/>
        <end position="240"/>
    </location>
</feature>
<evidence type="ECO:0000259" key="1">
    <source>
        <dbReference type="SMART" id="SM01007"/>
    </source>
</evidence>
<dbReference type="RefSeq" id="XP_007837553.1">
    <property type="nucleotide sequence ID" value="XM_007839362.1"/>
</dbReference>
<dbReference type="GeneID" id="19275794"/>
<dbReference type="PANTHER" id="PTHR10672:SF25">
    <property type="entry name" value="MEIOTICALLY UP-REGULATED GENE 14 PROTEIN"/>
    <property type="match status" value="1"/>
</dbReference>
<dbReference type="OrthoDB" id="3238794at2759"/>
<dbReference type="SUPFAM" id="SSF53639">
    <property type="entry name" value="AraD/HMP-PK domain-like"/>
    <property type="match status" value="1"/>
</dbReference>
<dbReference type="NCBIfam" id="NF004855">
    <property type="entry name" value="PRK06208.1"/>
    <property type="match status" value="1"/>
</dbReference>
<dbReference type="PANTHER" id="PTHR10672">
    <property type="entry name" value="ADDUCIN"/>
    <property type="match status" value="1"/>
</dbReference>
<dbReference type="InParanoid" id="W3WUU8"/>
<dbReference type="OMA" id="GWTETIF"/>
<dbReference type="Pfam" id="PF00596">
    <property type="entry name" value="Aldolase_II"/>
    <property type="match status" value="1"/>
</dbReference>
<dbReference type="InterPro" id="IPR051017">
    <property type="entry name" value="Aldolase-II_Adducin_sf"/>
</dbReference>
<dbReference type="Gene3D" id="3.40.225.10">
    <property type="entry name" value="Class II aldolase/adducin N-terminal domain"/>
    <property type="match status" value="1"/>
</dbReference>
<dbReference type="GO" id="GO:0051015">
    <property type="term" value="F:actin filament binding"/>
    <property type="evidence" value="ECO:0007669"/>
    <property type="project" value="TreeGrafter"/>
</dbReference>
<dbReference type="EMBL" id="KI912116">
    <property type="protein sequence ID" value="ETS76907.1"/>
    <property type="molecule type" value="Genomic_DNA"/>
</dbReference>
<organism evidence="2 3">
    <name type="scientific">Pestalotiopsis fici (strain W106-1 / CGMCC3.15140)</name>
    <dbReference type="NCBI Taxonomy" id="1229662"/>
    <lineage>
        <taxon>Eukaryota</taxon>
        <taxon>Fungi</taxon>
        <taxon>Dikarya</taxon>
        <taxon>Ascomycota</taxon>
        <taxon>Pezizomycotina</taxon>
        <taxon>Sordariomycetes</taxon>
        <taxon>Xylariomycetidae</taxon>
        <taxon>Amphisphaeriales</taxon>
        <taxon>Sporocadaceae</taxon>
        <taxon>Pestalotiopsis</taxon>
    </lineage>
</organism>
<dbReference type="KEGG" id="pfy:PFICI_10781"/>
<protein>
    <recommendedName>
        <fullName evidence="1">Class II aldolase/adducin N-terminal domain-containing protein</fullName>
    </recommendedName>
</protein>
<dbReference type="InterPro" id="IPR036409">
    <property type="entry name" value="Aldolase_II/adducin_N_sf"/>
</dbReference>
<dbReference type="SMART" id="SM01007">
    <property type="entry name" value="Aldolase_II"/>
    <property type="match status" value="1"/>
</dbReference>
<dbReference type="AlphaFoldDB" id="W3WUU8"/>
<dbReference type="InterPro" id="IPR001303">
    <property type="entry name" value="Aldolase_II/adducin_N"/>
</dbReference>
<keyword evidence="3" id="KW-1185">Reference proteome</keyword>
<accession>W3WUU8</accession>
<sequence length="293" mass="32151">MSTISTIAAQHASLALLSDVPRQPQVKGGKDAVATGGYDFAGIPEINDPYKKRQWQLEHMAGAFRVFARKGFTEGTSGHISVRDTVDPTTFWINPLGVHFGMLKASDMVHINEEGQVIGGNKTAVNAAGFAIHSAIHRARPDINAACHTHSKYGKAWSSFGRPLDIISQDTCNFWGIQAVYNDFGGVVLTDEESQRVVDALGSKGRVLILQNHGILTAGGTVDEAAYLYTLMERSCEVQLLVEAAGLEKKIIRDESAEYTAKVNADPETLYTEFQPDFEYEIWKSKGELKKDF</sequence>
<name>W3WUU8_PESFW</name>
<dbReference type="GO" id="GO:0005856">
    <property type="term" value="C:cytoskeleton"/>
    <property type="evidence" value="ECO:0007669"/>
    <property type="project" value="TreeGrafter"/>
</dbReference>
<evidence type="ECO:0000313" key="3">
    <source>
        <dbReference type="Proteomes" id="UP000030651"/>
    </source>
</evidence>
<evidence type="ECO:0000313" key="2">
    <source>
        <dbReference type="EMBL" id="ETS76907.1"/>
    </source>
</evidence>
<dbReference type="Proteomes" id="UP000030651">
    <property type="component" value="Unassembled WGS sequence"/>
</dbReference>